<name>A0AAV9DDP9_ACOCL</name>
<dbReference type="AlphaFoldDB" id="A0AAV9DDP9"/>
<reference evidence="1" key="1">
    <citation type="journal article" date="2023" name="Nat. Commun.">
        <title>Diploid and tetraploid genomes of Acorus and the evolution of monocots.</title>
        <authorList>
            <person name="Ma L."/>
            <person name="Liu K.W."/>
            <person name="Li Z."/>
            <person name="Hsiao Y.Y."/>
            <person name="Qi Y."/>
            <person name="Fu T."/>
            <person name="Tang G.D."/>
            <person name="Zhang D."/>
            <person name="Sun W.H."/>
            <person name="Liu D.K."/>
            <person name="Li Y."/>
            <person name="Chen G.Z."/>
            <person name="Liu X.D."/>
            <person name="Liao X.Y."/>
            <person name="Jiang Y.T."/>
            <person name="Yu X."/>
            <person name="Hao Y."/>
            <person name="Huang J."/>
            <person name="Zhao X.W."/>
            <person name="Ke S."/>
            <person name="Chen Y.Y."/>
            <person name="Wu W.L."/>
            <person name="Hsu J.L."/>
            <person name="Lin Y.F."/>
            <person name="Huang M.D."/>
            <person name="Li C.Y."/>
            <person name="Huang L."/>
            <person name="Wang Z.W."/>
            <person name="Zhao X."/>
            <person name="Zhong W.Y."/>
            <person name="Peng D.H."/>
            <person name="Ahmad S."/>
            <person name="Lan S."/>
            <person name="Zhang J.S."/>
            <person name="Tsai W.C."/>
            <person name="Van de Peer Y."/>
            <person name="Liu Z.J."/>
        </authorList>
    </citation>
    <scope>NUCLEOTIDE SEQUENCE</scope>
    <source>
        <strain evidence="1">CP</strain>
    </source>
</reference>
<protein>
    <submittedName>
        <fullName evidence="1">Uncharacterized protein</fullName>
    </submittedName>
</protein>
<dbReference type="Gene3D" id="3.60.10.10">
    <property type="entry name" value="Endonuclease/exonuclease/phosphatase"/>
    <property type="match status" value="1"/>
</dbReference>
<organism evidence="1 2">
    <name type="scientific">Acorus calamus</name>
    <name type="common">Sweet flag</name>
    <dbReference type="NCBI Taxonomy" id="4465"/>
    <lineage>
        <taxon>Eukaryota</taxon>
        <taxon>Viridiplantae</taxon>
        <taxon>Streptophyta</taxon>
        <taxon>Embryophyta</taxon>
        <taxon>Tracheophyta</taxon>
        <taxon>Spermatophyta</taxon>
        <taxon>Magnoliopsida</taxon>
        <taxon>Liliopsida</taxon>
        <taxon>Acoraceae</taxon>
        <taxon>Acorus</taxon>
    </lineage>
</organism>
<keyword evidence="2" id="KW-1185">Reference proteome</keyword>
<evidence type="ECO:0000313" key="2">
    <source>
        <dbReference type="Proteomes" id="UP001180020"/>
    </source>
</evidence>
<evidence type="ECO:0000313" key="1">
    <source>
        <dbReference type="EMBL" id="KAK1299428.1"/>
    </source>
</evidence>
<sequence length="190" mass="21872">MEQMIHLTCSFYGKTFALSQRIGSSQWILGGDFNEVRFSHEKIGGKPAHTRRLAKFNKCIADCALQDLKSTGCNYSWSNNQEDCILCRLDRVLVSTSWLNSFPESYVHYDSPGLSDHSPLKHLKRILKHWNNTIFGPVHRALEVSKEKLKETQQAVMKDPRNPSLLAAEKEAKAKYLDQLQMEESFQRQK</sequence>
<dbReference type="InterPro" id="IPR036691">
    <property type="entry name" value="Endo/exonu/phosph_ase_sf"/>
</dbReference>
<dbReference type="Proteomes" id="UP001180020">
    <property type="component" value="Unassembled WGS sequence"/>
</dbReference>
<dbReference type="EMBL" id="JAUJYO010000014">
    <property type="protein sequence ID" value="KAK1299428.1"/>
    <property type="molecule type" value="Genomic_DNA"/>
</dbReference>
<gene>
    <name evidence="1" type="ORF">QJS10_CPB14g01334</name>
</gene>
<proteinExistence type="predicted"/>
<reference evidence="1" key="2">
    <citation type="submission" date="2023-06" db="EMBL/GenBank/DDBJ databases">
        <authorList>
            <person name="Ma L."/>
            <person name="Liu K.-W."/>
            <person name="Li Z."/>
            <person name="Hsiao Y.-Y."/>
            <person name="Qi Y."/>
            <person name="Fu T."/>
            <person name="Tang G."/>
            <person name="Zhang D."/>
            <person name="Sun W.-H."/>
            <person name="Liu D.-K."/>
            <person name="Li Y."/>
            <person name="Chen G.-Z."/>
            <person name="Liu X.-D."/>
            <person name="Liao X.-Y."/>
            <person name="Jiang Y.-T."/>
            <person name="Yu X."/>
            <person name="Hao Y."/>
            <person name="Huang J."/>
            <person name="Zhao X.-W."/>
            <person name="Ke S."/>
            <person name="Chen Y.-Y."/>
            <person name="Wu W.-L."/>
            <person name="Hsu J.-L."/>
            <person name="Lin Y.-F."/>
            <person name="Huang M.-D."/>
            <person name="Li C.-Y."/>
            <person name="Huang L."/>
            <person name="Wang Z.-W."/>
            <person name="Zhao X."/>
            <person name="Zhong W.-Y."/>
            <person name="Peng D.-H."/>
            <person name="Ahmad S."/>
            <person name="Lan S."/>
            <person name="Zhang J.-S."/>
            <person name="Tsai W.-C."/>
            <person name="Van De Peer Y."/>
            <person name="Liu Z.-J."/>
        </authorList>
    </citation>
    <scope>NUCLEOTIDE SEQUENCE</scope>
    <source>
        <strain evidence="1">CP</strain>
        <tissue evidence="1">Leaves</tissue>
    </source>
</reference>
<dbReference type="SUPFAM" id="SSF56219">
    <property type="entry name" value="DNase I-like"/>
    <property type="match status" value="1"/>
</dbReference>
<accession>A0AAV9DDP9</accession>
<dbReference type="PANTHER" id="PTHR33710:SF71">
    <property type="entry name" value="ENDONUCLEASE_EXONUCLEASE_PHOSPHATASE DOMAIN-CONTAINING PROTEIN"/>
    <property type="match status" value="1"/>
</dbReference>
<comment type="caution">
    <text evidence="1">The sequence shown here is derived from an EMBL/GenBank/DDBJ whole genome shotgun (WGS) entry which is preliminary data.</text>
</comment>
<dbReference type="PANTHER" id="PTHR33710">
    <property type="entry name" value="BNAC02G09200D PROTEIN"/>
    <property type="match status" value="1"/>
</dbReference>